<evidence type="ECO:0000313" key="3">
    <source>
        <dbReference type="Proteomes" id="UP000289792"/>
    </source>
</evidence>
<comment type="caution">
    <text evidence="2">The sequence shown here is derived from an EMBL/GenBank/DDBJ whole genome shotgun (WGS) entry which is preliminary data.</text>
</comment>
<name>A0A4Q0XDZ1_9FLAO</name>
<reference evidence="2 3" key="1">
    <citation type="submission" date="2019-01" db="EMBL/GenBank/DDBJ databases">
        <title>Genome sequence of the Antarctic species Gelidibacter gilvus ACAM 158(T).</title>
        <authorList>
            <person name="Bowman J.P."/>
        </authorList>
    </citation>
    <scope>NUCLEOTIDE SEQUENCE [LARGE SCALE GENOMIC DNA]</scope>
    <source>
        <strain evidence="2 3">IC158</strain>
    </source>
</reference>
<keyword evidence="1" id="KW-1277">Toxin-antitoxin system</keyword>
<accession>A0A4Q0XDZ1</accession>
<sequence length="97" mass="11469">MALIIKWTPQANRGLDKVIEYLEEEWTAIEILNLEQNLQDLLTRISKYPKICPPTGKHKNVHKGLVDKNNYIIYRIQFEKGFIEIINFRGTKQKDIE</sequence>
<evidence type="ECO:0000256" key="1">
    <source>
        <dbReference type="ARBA" id="ARBA00022649"/>
    </source>
</evidence>
<dbReference type="OrthoDB" id="963196at2"/>
<evidence type="ECO:0000313" key="2">
    <source>
        <dbReference type="EMBL" id="RXJ45600.1"/>
    </source>
</evidence>
<keyword evidence="3" id="KW-1185">Reference proteome</keyword>
<proteinExistence type="predicted"/>
<dbReference type="Gene3D" id="3.30.2310.20">
    <property type="entry name" value="RelE-like"/>
    <property type="match status" value="1"/>
</dbReference>
<dbReference type="EMBL" id="SDDZ01000012">
    <property type="protein sequence ID" value="RXJ45600.1"/>
    <property type="molecule type" value="Genomic_DNA"/>
</dbReference>
<protein>
    <submittedName>
        <fullName evidence="2">Type II toxin-antitoxin system RelE/ParE family toxin</fullName>
    </submittedName>
</protein>
<dbReference type="Pfam" id="PF05016">
    <property type="entry name" value="ParE_toxin"/>
    <property type="match status" value="1"/>
</dbReference>
<dbReference type="Proteomes" id="UP000289792">
    <property type="component" value="Unassembled WGS sequence"/>
</dbReference>
<dbReference type="InterPro" id="IPR007712">
    <property type="entry name" value="RelE/ParE_toxin"/>
</dbReference>
<dbReference type="AlphaFoldDB" id="A0A4Q0XDZ1"/>
<organism evidence="2 3">
    <name type="scientific">Gelidibacter gilvus</name>
    <dbReference type="NCBI Taxonomy" id="59602"/>
    <lineage>
        <taxon>Bacteria</taxon>
        <taxon>Pseudomonadati</taxon>
        <taxon>Bacteroidota</taxon>
        <taxon>Flavobacteriia</taxon>
        <taxon>Flavobacteriales</taxon>
        <taxon>Flavobacteriaceae</taxon>
        <taxon>Gelidibacter</taxon>
    </lineage>
</organism>
<dbReference type="InterPro" id="IPR035093">
    <property type="entry name" value="RelE/ParE_toxin_dom_sf"/>
</dbReference>
<dbReference type="RefSeq" id="WP_129018401.1">
    <property type="nucleotide sequence ID" value="NZ_SDDZ01000012.1"/>
</dbReference>
<gene>
    <name evidence="2" type="ORF">ESZ48_15420</name>
</gene>